<dbReference type="SUPFAM" id="SSF51905">
    <property type="entry name" value="FAD/NAD(P)-binding domain"/>
    <property type="match status" value="1"/>
</dbReference>
<keyword evidence="5" id="KW-1185">Reference proteome</keyword>
<evidence type="ECO:0000313" key="3">
    <source>
        <dbReference type="EMBL" id="TBN50883.1"/>
    </source>
</evidence>
<dbReference type="AlphaFoldDB" id="A0A238WG15"/>
<reference evidence="3 5" key="3">
    <citation type="submission" date="2019-02" db="EMBL/GenBank/DDBJ databases">
        <authorList>
            <person name="Zhang G."/>
        </authorList>
    </citation>
    <scope>NUCLEOTIDE SEQUENCE [LARGE SCALE GENOMIC DNA]</scope>
    <source>
        <strain evidence="3 5">CMB17</strain>
    </source>
</reference>
<dbReference type="InterPro" id="IPR008461">
    <property type="entry name" value="CrtY"/>
</dbReference>
<dbReference type="InterPro" id="IPR036188">
    <property type="entry name" value="FAD/NAD-bd_sf"/>
</dbReference>
<reference evidence="2" key="1">
    <citation type="submission" date="2017-06" db="EMBL/GenBank/DDBJ databases">
        <authorList>
            <person name="Kim H.J."/>
            <person name="Triplett B.A."/>
        </authorList>
    </citation>
    <scope>NUCLEOTIDE SEQUENCE [LARGE SCALE GENOMIC DNA]</scope>
    <source>
        <strain evidence="2">DSM 26170</strain>
    </source>
</reference>
<dbReference type="EMBL" id="FZNM01000004">
    <property type="protein sequence ID" value="SNR45164.1"/>
    <property type="molecule type" value="Genomic_DNA"/>
</dbReference>
<accession>A0A238WG15</accession>
<sequence>MAQHTADIVIAGAGLSAALAALRLGAAGRVLLIDQRPDPLAGHTWSFHDGDLDPAQRDWLGPAVRRRWNGQDVRFPGYARRLRSGYASLDADSLGAAISGLPGIGRLTARVASVDATGVVLADGRRIEARIAIDARGFVPHPAIEVRFQKFLGQEVRLTAPHGLTRPVIMDATVPQQDGYRFFYLLPFDDMRLLIEETYYSDRAVLSPERQRGAIADYAAAQGWRIAQVDREETGVLPIALRFDADAFWKAQPPVPAIGLRAMRFHPLTGYSLPQAVRSADLIARHWQQGPQTLALALRRLSLHEARAQGFYRLLSRMLFEAADPDRRRHVMQRFYRLPEPLIERLYAGTSTLADKARILTGRPPVPVGRALRCLPETFKVKPA</sequence>
<dbReference type="EMBL" id="SIRL01000004">
    <property type="protein sequence ID" value="TBN50883.1"/>
    <property type="molecule type" value="Genomic_DNA"/>
</dbReference>
<organism evidence="2 4">
    <name type="scientific">Paracoccus sediminis</name>
    <dbReference type="NCBI Taxonomy" id="1214787"/>
    <lineage>
        <taxon>Bacteria</taxon>
        <taxon>Pseudomonadati</taxon>
        <taxon>Pseudomonadota</taxon>
        <taxon>Alphaproteobacteria</taxon>
        <taxon>Rhodobacterales</taxon>
        <taxon>Paracoccaceae</taxon>
        <taxon>Paracoccus</taxon>
    </lineage>
</organism>
<dbReference type="OrthoDB" id="5793379at2"/>
<reference evidence="4" key="2">
    <citation type="submission" date="2017-06" db="EMBL/GenBank/DDBJ databases">
        <authorList>
            <person name="Varghese N."/>
            <person name="Submissions S."/>
        </authorList>
    </citation>
    <scope>NUCLEOTIDE SEQUENCE [LARGE SCALE GENOMIC DNA]</scope>
    <source>
        <strain evidence="4">DSM 26170</strain>
    </source>
</reference>
<evidence type="ECO:0000313" key="4">
    <source>
        <dbReference type="Proteomes" id="UP000198409"/>
    </source>
</evidence>
<dbReference type="GO" id="GO:0016117">
    <property type="term" value="P:carotenoid biosynthetic process"/>
    <property type="evidence" value="ECO:0007669"/>
    <property type="project" value="InterPro"/>
</dbReference>
<dbReference type="GO" id="GO:0016705">
    <property type="term" value="F:oxidoreductase activity, acting on paired donors, with incorporation or reduction of molecular oxygen"/>
    <property type="evidence" value="ECO:0007669"/>
    <property type="project" value="InterPro"/>
</dbReference>
<evidence type="ECO:0000256" key="1">
    <source>
        <dbReference type="ARBA" id="ARBA00006599"/>
    </source>
</evidence>
<name>A0A238WG15_9RHOB</name>
<dbReference type="InterPro" id="IPR010108">
    <property type="entry name" value="Lycopene_cyclase_b/e"/>
</dbReference>
<dbReference type="Proteomes" id="UP000292859">
    <property type="component" value="Unassembled WGS sequence"/>
</dbReference>
<dbReference type="GO" id="GO:0045436">
    <property type="term" value="F:lycopene beta cyclase activity"/>
    <property type="evidence" value="ECO:0007669"/>
    <property type="project" value="InterPro"/>
</dbReference>
<proteinExistence type="inferred from homology"/>
<dbReference type="Proteomes" id="UP000198409">
    <property type="component" value="Unassembled WGS sequence"/>
</dbReference>
<dbReference type="RefSeq" id="WP_089387749.1">
    <property type="nucleotide sequence ID" value="NZ_FZNM01000004.1"/>
</dbReference>
<dbReference type="NCBIfam" id="TIGR01789">
    <property type="entry name" value="lycopene_cycl"/>
    <property type="match status" value="1"/>
</dbReference>
<dbReference type="NCBIfam" id="TIGR01790">
    <property type="entry name" value="carotene-cycl"/>
    <property type="match status" value="1"/>
</dbReference>
<evidence type="ECO:0000313" key="2">
    <source>
        <dbReference type="EMBL" id="SNR45164.1"/>
    </source>
</evidence>
<comment type="similarity">
    <text evidence="1">Belongs to the lycopene cyclase family.</text>
</comment>
<gene>
    <name evidence="3" type="primary">crtY</name>
    <name evidence="3" type="ORF">EYF88_08195</name>
    <name evidence="2" type="ORF">SAMN06265378_104142</name>
</gene>
<evidence type="ECO:0000313" key="5">
    <source>
        <dbReference type="Proteomes" id="UP000292859"/>
    </source>
</evidence>
<dbReference type="Pfam" id="PF05834">
    <property type="entry name" value="Lycopene_cycl"/>
    <property type="match status" value="1"/>
</dbReference>
<protein>
    <submittedName>
        <fullName evidence="2">Lycopene beta-cyclase</fullName>
    </submittedName>
    <submittedName>
        <fullName evidence="3">Lycopene cyclase</fullName>
    </submittedName>
</protein>